<feature type="compositionally biased region" description="Basic and acidic residues" evidence="1">
    <location>
        <begin position="39"/>
        <end position="50"/>
    </location>
</feature>
<feature type="region of interest" description="Disordered" evidence="1">
    <location>
        <begin position="26"/>
        <end position="80"/>
    </location>
</feature>
<feature type="region of interest" description="Disordered" evidence="1">
    <location>
        <begin position="247"/>
        <end position="267"/>
    </location>
</feature>
<accession>A0A179B3K5</accession>
<feature type="compositionally biased region" description="Polar residues" evidence="1">
    <location>
        <begin position="26"/>
        <end position="38"/>
    </location>
</feature>
<organism evidence="3 4">
    <name type="scientific">Peptidiphaga gingivicola</name>
    <dbReference type="NCBI Taxonomy" id="2741497"/>
    <lineage>
        <taxon>Bacteria</taxon>
        <taxon>Bacillati</taxon>
        <taxon>Actinomycetota</taxon>
        <taxon>Actinomycetes</taxon>
        <taxon>Actinomycetales</taxon>
        <taxon>Actinomycetaceae</taxon>
        <taxon>Peptidiphaga</taxon>
    </lineage>
</organism>
<gene>
    <name evidence="3" type="ORF">A4H34_03620</name>
</gene>
<dbReference type="RefSeq" id="WP_064231116.1">
    <property type="nucleotide sequence ID" value="NZ_LVZK01000001.1"/>
</dbReference>
<sequence>MRIRSIMALALASLCAASGCGLQATLNSEPAPSPSTTDDGPKMKVEDRGNRKARQRSFDLPQDGKPVRIDGGTDIPPGRYGIFVSGSPQEPINVLDSRPDVSEARPFYSQNFEIPQTAVSAPNVAAYTLDVSEDERITVNVKGGAKLLFRPQMTSKRDGIAFPGEWVAGVDFPAGSYKIKASSPSMTRIYKADGSRTFRGVLGRKDEAPVRQRFDDGDVLAYNPIAGDPSSAPTANITLAKASDATASPSSLGWKDTAPKRAGGSAIPLNSKDTYQVGNRIPPGYYKIQVVAPEQLASLTFTMHKDRSQALGRILVENSDRSAIPRENLADVHLVSGQSVNVDAKALNAGASYHQQGRGEPVLQLVPADKPKADVAKLTRSSLLVGSDVPEGTYEVTVTERGYYDVMVSNSAEITYWFTNIGRTRNENTATIELRKGEFITTDTNSYVQLVKVK</sequence>
<dbReference type="EMBL" id="LVZK01000001">
    <property type="protein sequence ID" value="OAP86268.1"/>
    <property type="molecule type" value="Genomic_DNA"/>
</dbReference>
<keyword evidence="2" id="KW-0732">Signal</keyword>
<dbReference type="OrthoDB" id="1650483at2"/>
<reference evidence="3 4" key="1">
    <citation type="submission" date="2016-04" db="EMBL/GenBank/DDBJ databases">
        <title>Peptidophaga gingivicola gen. nov., sp. nov., isolated from human subgingival plaque.</title>
        <authorList>
            <person name="Beall C.J."/>
            <person name="Mokrzan E.M."/>
            <person name="Griffen A.L."/>
            <person name="Leys E.J."/>
        </authorList>
    </citation>
    <scope>NUCLEOTIDE SEQUENCE [LARGE SCALE GENOMIC DNA]</scope>
    <source>
        <strain evidence="3 4">BA112</strain>
    </source>
</reference>
<feature type="signal peptide" evidence="2">
    <location>
        <begin position="1"/>
        <end position="23"/>
    </location>
</feature>
<keyword evidence="4" id="KW-1185">Reference proteome</keyword>
<evidence type="ECO:0000313" key="3">
    <source>
        <dbReference type="EMBL" id="OAP86268.1"/>
    </source>
</evidence>
<proteinExistence type="predicted"/>
<feature type="chain" id="PRO_5038682565" evidence="2">
    <location>
        <begin position="24"/>
        <end position="454"/>
    </location>
</feature>
<evidence type="ECO:0000256" key="2">
    <source>
        <dbReference type="SAM" id="SignalP"/>
    </source>
</evidence>
<evidence type="ECO:0000256" key="1">
    <source>
        <dbReference type="SAM" id="MobiDB-lite"/>
    </source>
</evidence>
<dbReference type="Proteomes" id="UP000078368">
    <property type="component" value="Unassembled WGS sequence"/>
</dbReference>
<comment type="caution">
    <text evidence="3">The sequence shown here is derived from an EMBL/GenBank/DDBJ whole genome shotgun (WGS) entry which is preliminary data.</text>
</comment>
<evidence type="ECO:0000313" key="4">
    <source>
        <dbReference type="Proteomes" id="UP000078368"/>
    </source>
</evidence>
<dbReference type="STRING" id="1823756.A4H34_03620"/>
<protein>
    <submittedName>
        <fullName evidence="3">Uncharacterized protein</fullName>
    </submittedName>
</protein>
<name>A0A179B3K5_9ACTO</name>
<dbReference type="PROSITE" id="PS51257">
    <property type="entry name" value="PROKAR_LIPOPROTEIN"/>
    <property type="match status" value="1"/>
</dbReference>
<dbReference type="AlphaFoldDB" id="A0A179B3K5"/>